<dbReference type="EMBL" id="MDTQ01000001">
    <property type="protein sequence ID" value="ODC02734.1"/>
    <property type="molecule type" value="Genomic_DNA"/>
</dbReference>
<protein>
    <submittedName>
        <fullName evidence="1">Uncharacterized protein</fullName>
    </submittedName>
</protein>
<dbReference type="Proteomes" id="UP000094291">
    <property type="component" value="Unassembled WGS sequence"/>
</dbReference>
<dbReference type="STRING" id="197479.BFW38_03410"/>
<comment type="caution">
    <text evidence="1">The sequence shown here is derived from an EMBL/GenBank/DDBJ whole genome shotgun (WGS) entry which is preliminary data.</text>
</comment>
<organism evidence="1 2">
    <name type="scientific">Terasakiispira papahanaumokuakeensis</name>
    <dbReference type="NCBI Taxonomy" id="197479"/>
    <lineage>
        <taxon>Bacteria</taxon>
        <taxon>Pseudomonadati</taxon>
        <taxon>Pseudomonadota</taxon>
        <taxon>Gammaproteobacteria</taxon>
        <taxon>Oceanospirillales</taxon>
        <taxon>Terasakiispira</taxon>
    </lineage>
</organism>
<evidence type="ECO:0000313" key="2">
    <source>
        <dbReference type="Proteomes" id="UP000094291"/>
    </source>
</evidence>
<accession>A0A1E2V6Y5</accession>
<reference evidence="1 2" key="1">
    <citation type="submission" date="2016-08" db="EMBL/GenBank/DDBJ databases">
        <authorList>
            <person name="Seilhamer J.J."/>
        </authorList>
    </citation>
    <scope>NUCLEOTIDE SEQUENCE [LARGE SCALE GENOMIC DNA]</scope>
    <source>
        <strain evidence="1 2">PH27A</strain>
    </source>
</reference>
<evidence type="ECO:0000313" key="1">
    <source>
        <dbReference type="EMBL" id="ODC02734.1"/>
    </source>
</evidence>
<proteinExistence type="predicted"/>
<sequence length="133" mass="14920">MKVMNINESGGYGFSTLYRVPRGKVAKVILNTVAVNNNNMSKDDFPVCELLLGNMYFKFEFEGKSDFYYDRGDFPTYDASLLFFYGAGTGLVIVPRVHYLVSDEVVKSGHNNSQHKAKGVKLNLLATIFEESV</sequence>
<gene>
    <name evidence="1" type="ORF">BFW38_03410</name>
</gene>
<name>A0A1E2V6Y5_9GAMM</name>
<dbReference type="AlphaFoldDB" id="A0A1E2V6Y5"/>
<keyword evidence="2" id="KW-1185">Reference proteome</keyword>
<dbReference type="RefSeq" id="WP_068997129.1">
    <property type="nucleotide sequence ID" value="NZ_MDTQ01000001.1"/>
</dbReference>